<name>A0A9D4ZCK4_ADICA</name>
<comment type="caution">
    <text evidence="3">The sequence shown here is derived from an EMBL/GenBank/DDBJ whole genome shotgun (WGS) entry which is preliminary data.</text>
</comment>
<dbReference type="OrthoDB" id="185373at2759"/>
<organism evidence="3 4">
    <name type="scientific">Adiantum capillus-veneris</name>
    <name type="common">Maidenhair fern</name>
    <dbReference type="NCBI Taxonomy" id="13818"/>
    <lineage>
        <taxon>Eukaryota</taxon>
        <taxon>Viridiplantae</taxon>
        <taxon>Streptophyta</taxon>
        <taxon>Embryophyta</taxon>
        <taxon>Tracheophyta</taxon>
        <taxon>Polypodiopsida</taxon>
        <taxon>Polypodiidae</taxon>
        <taxon>Polypodiales</taxon>
        <taxon>Pteridineae</taxon>
        <taxon>Pteridaceae</taxon>
        <taxon>Vittarioideae</taxon>
        <taxon>Adiantum</taxon>
    </lineage>
</organism>
<evidence type="ECO:0000256" key="1">
    <source>
        <dbReference type="ARBA" id="ARBA00022737"/>
    </source>
</evidence>
<protein>
    <recommendedName>
        <fullName evidence="5">Pentatricopeptide repeat-containing protein</fullName>
    </recommendedName>
</protein>
<dbReference type="AlphaFoldDB" id="A0A9D4ZCK4"/>
<dbReference type="FunFam" id="1.25.40.10:FF:000031">
    <property type="entry name" value="Pentatricopeptide repeat-containing protein mitochondrial"/>
    <property type="match status" value="1"/>
</dbReference>
<dbReference type="Pfam" id="PF01535">
    <property type="entry name" value="PPR"/>
    <property type="match status" value="1"/>
</dbReference>
<dbReference type="Proteomes" id="UP000886520">
    <property type="component" value="Chromosome 17"/>
</dbReference>
<dbReference type="Pfam" id="PF13041">
    <property type="entry name" value="PPR_2"/>
    <property type="match status" value="1"/>
</dbReference>
<evidence type="ECO:0000256" key="2">
    <source>
        <dbReference type="PROSITE-ProRule" id="PRU00708"/>
    </source>
</evidence>
<dbReference type="InterPro" id="IPR002885">
    <property type="entry name" value="PPR_rpt"/>
</dbReference>
<evidence type="ECO:0000313" key="3">
    <source>
        <dbReference type="EMBL" id="KAI5067706.1"/>
    </source>
</evidence>
<dbReference type="GO" id="GO:0003723">
    <property type="term" value="F:RNA binding"/>
    <property type="evidence" value="ECO:0007669"/>
    <property type="project" value="InterPro"/>
</dbReference>
<dbReference type="PANTHER" id="PTHR47926">
    <property type="entry name" value="PENTATRICOPEPTIDE REPEAT-CONTAINING PROTEIN"/>
    <property type="match status" value="1"/>
</dbReference>
<sequence>MQDVEIGKEIHKEIVSQGLLKDNVVLGNALIDMYAKCGALLKAQKAFDTLPVRDVVSWNALIAGYAQQGQGQEALGCFQRMRSEGFTPTAITYVEYLREVCAV</sequence>
<dbReference type="Gene3D" id="1.25.40.10">
    <property type="entry name" value="Tetratricopeptide repeat domain"/>
    <property type="match status" value="1"/>
</dbReference>
<gene>
    <name evidence="3" type="ORF">GOP47_0018234</name>
</gene>
<reference evidence="3" key="1">
    <citation type="submission" date="2021-01" db="EMBL/GenBank/DDBJ databases">
        <title>Adiantum capillus-veneris genome.</title>
        <authorList>
            <person name="Fang Y."/>
            <person name="Liao Q."/>
        </authorList>
    </citation>
    <scope>NUCLEOTIDE SEQUENCE</scope>
    <source>
        <strain evidence="3">H3</strain>
        <tissue evidence="3">Leaf</tissue>
    </source>
</reference>
<dbReference type="GO" id="GO:0009451">
    <property type="term" value="P:RNA modification"/>
    <property type="evidence" value="ECO:0007669"/>
    <property type="project" value="InterPro"/>
</dbReference>
<keyword evidence="1" id="KW-0677">Repeat</keyword>
<evidence type="ECO:0000313" key="4">
    <source>
        <dbReference type="Proteomes" id="UP000886520"/>
    </source>
</evidence>
<dbReference type="InterPro" id="IPR046960">
    <property type="entry name" value="PPR_At4g14850-like_plant"/>
</dbReference>
<feature type="repeat" description="PPR" evidence="2">
    <location>
        <begin position="54"/>
        <end position="88"/>
    </location>
</feature>
<keyword evidence="4" id="KW-1185">Reference proteome</keyword>
<proteinExistence type="predicted"/>
<dbReference type="NCBIfam" id="TIGR00756">
    <property type="entry name" value="PPR"/>
    <property type="match status" value="1"/>
</dbReference>
<dbReference type="InterPro" id="IPR011990">
    <property type="entry name" value="TPR-like_helical_dom_sf"/>
</dbReference>
<dbReference type="EMBL" id="JABFUD020000017">
    <property type="protein sequence ID" value="KAI5067706.1"/>
    <property type="molecule type" value="Genomic_DNA"/>
</dbReference>
<accession>A0A9D4ZCK4</accession>
<dbReference type="PROSITE" id="PS51375">
    <property type="entry name" value="PPR"/>
    <property type="match status" value="1"/>
</dbReference>
<evidence type="ECO:0008006" key="5">
    <source>
        <dbReference type="Google" id="ProtNLM"/>
    </source>
</evidence>